<gene>
    <name evidence="1" type="ORF">GCM10022377_20790</name>
</gene>
<accession>A0ABP7DMH6</accession>
<evidence type="ECO:0000313" key="1">
    <source>
        <dbReference type="EMBL" id="GAA3706878.1"/>
    </source>
</evidence>
<evidence type="ECO:0000313" key="2">
    <source>
        <dbReference type="Proteomes" id="UP001501536"/>
    </source>
</evidence>
<dbReference type="EMBL" id="BAABCJ010000005">
    <property type="protein sequence ID" value="GAA3706878.1"/>
    <property type="molecule type" value="Genomic_DNA"/>
</dbReference>
<protein>
    <recommendedName>
        <fullName evidence="3">RHS repeat protein</fullName>
    </recommendedName>
</protein>
<proteinExistence type="predicted"/>
<dbReference type="RefSeq" id="WP_344884023.1">
    <property type="nucleotide sequence ID" value="NZ_BAABCJ010000005.1"/>
</dbReference>
<comment type="caution">
    <text evidence="1">The sequence shown here is derived from an EMBL/GenBank/DDBJ whole genome shotgun (WGS) entry which is preliminary data.</text>
</comment>
<dbReference type="Proteomes" id="UP001501536">
    <property type="component" value="Unassembled WGS sequence"/>
</dbReference>
<dbReference type="Pfam" id="PF05593">
    <property type="entry name" value="RHS_repeat"/>
    <property type="match status" value="1"/>
</dbReference>
<reference evidence="2" key="1">
    <citation type="journal article" date="2019" name="Int. J. Syst. Evol. Microbiol.">
        <title>The Global Catalogue of Microorganisms (GCM) 10K type strain sequencing project: providing services to taxonomists for standard genome sequencing and annotation.</title>
        <authorList>
            <consortium name="The Broad Institute Genomics Platform"/>
            <consortium name="The Broad Institute Genome Sequencing Center for Infectious Disease"/>
            <person name="Wu L."/>
            <person name="Ma J."/>
        </authorList>
    </citation>
    <scope>NUCLEOTIDE SEQUENCE [LARGE SCALE GENOMIC DNA]</scope>
    <source>
        <strain evidence="2">JCM 16961</strain>
    </source>
</reference>
<dbReference type="InterPro" id="IPR031325">
    <property type="entry name" value="RHS_repeat"/>
</dbReference>
<dbReference type="NCBIfam" id="TIGR01643">
    <property type="entry name" value="YD_repeat_2x"/>
    <property type="match status" value="1"/>
</dbReference>
<keyword evidence="2" id="KW-1185">Reference proteome</keyword>
<dbReference type="Gene3D" id="2.180.10.10">
    <property type="entry name" value="RHS repeat-associated core"/>
    <property type="match status" value="1"/>
</dbReference>
<name>A0ABP7DMH6_9MICC</name>
<organism evidence="1 2">
    <name type="scientific">Zhihengliuella alba</name>
    <dbReference type="NCBI Taxonomy" id="547018"/>
    <lineage>
        <taxon>Bacteria</taxon>
        <taxon>Bacillati</taxon>
        <taxon>Actinomycetota</taxon>
        <taxon>Actinomycetes</taxon>
        <taxon>Micrococcales</taxon>
        <taxon>Micrococcaceae</taxon>
        <taxon>Zhihengliuella</taxon>
    </lineage>
</organism>
<sequence length="305" mass="32008">MKVTTPHGSTEYWYGAATGHGTSEYRSLPTKMVISNHGAAGTTGTTGTYTAAYDGAGNLTTQTMPGGISQVRSYDTAGRVTDLTYRGAVTTGTTTATGDWVSWSLAYRADGKIAAEASPDGLAPELGEPDGTGAYERTYTYDQVDRLASVTDHVSDQKRAYAFDANGNRTGLTTTSGLTTASPTTSARNWAWDAADRSTGSGYTIDTLGRMTAIPAADAPATGTTAANSGAGGAGITIAYYANITPRAITASVEELRETGMLITPLVPERTIVQETRSAGEWYGNYRKGQIVLDAYTEIARKVID</sequence>
<dbReference type="InterPro" id="IPR006530">
    <property type="entry name" value="YD"/>
</dbReference>
<evidence type="ECO:0008006" key="3">
    <source>
        <dbReference type="Google" id="ProtNLM"/>
    </source>
</evidence>